<name>A0A7W2IUQ2_9VIBR</name>
<evidence type="ECO:0000313" key="2">
    <source>
        <dbReference type="EMBL" id="MBA5763614.1"/>
    </source>
</evidence>
<protein>
    <submittedName>
        <fullName evidence="2">Prepilin-type N-terminal cleavage/methylation domain-containing protein</fullName>
    </submittedName>
</protein>
<proteinExistence type="predicted"/>
<keyword evidence="1" id="KW-1133">Transmembrane helix</keyword>
<dbReference type="EMBL" id="JACFYF010000010">
    <property type="protein sequence ID" value="MBA5763614.1"/>
    <property type="molecule type" value="Genomic_DNA"/>
</dbReference>
<reference evidence="2 3" key="1">
    <citation type="submission" date="2020-07" db="EMBL/GenBank/DDBJ databases">
        <title>Vibrio marinisediminis sp. nov., isolated from marine sediment.</title>
        <authorList>
            <person name="Ji X."/>
        </authorList>
    </citation>
    <scope>NUCLEOTIDE SEQUENCE [LARGE SCALE GENOMIC DNA]</scope>
    <source>
        <strain evidence="2 3">404</strain>
    </source>
</reference>
<comment type="caution">
    <text evidence="2">The sequence shown here is derived from an EMBL/GenBank/DDBJ whole genome shotgun (WGS) entry which is preliminary data.</text>
</comment>
<evidence type="ECO:0000313" key="3">
    <source>
        <dbReference type="Proteomes" id="UP000571701"/>
    </source>
</evidence>
<dbReference type="AlphaFoldDB" id="A0A7W2IUQ2"/>
<gene>
    <name evidence="2" type="ORF">H2O73_14720</name>
</gene>
<keyword evidence="1" id="KW-0812">Transmembrane</keyword>
<dbReference type="Pfam" id="PF07963">
    <property type="entry name" value="N_methyl"/>
    <property type="match status" value="1"/>
</dbReference>
<dbReference type="Proteomes" id="UP000571701">
    <property type="component" value="Unassembled WGS sequence"/>
</dbReference>
<sequence length="151" mass="16438">MTYKQNGFSLFEVMVSLVLITIAALGLIKLQANLEQKATFTLQQIEAVHFAERQLELFRARANDTAGSTGLVAFSQLALPAYCGHGIDQLSGSIYSISCKVEDAGGILSGELKNVTVTVSWNKRVADYIELSPSHAVSLSTKLSKYSEFDM</sequence>
<keyword evidence="1" id="KW-0472">Membrane</keyword>
<dbReference type="InterPro" id="IPR012902">
    <property type="entry name" value="N_methyl_site"/>
</dbReference>
<keyword evidence="3" id="KW-1185">Reference proteome</keyword>
<organism evidence="2 3">
    <name type="scientific">Vibrio marinisediminis</name>
    <dbReference type="NCBI Taxonomy" id="2758441"/>
    <lineage>
        <taxon>Bacteria</taxon>
        <taxon>Pseudomonadati</taxon>
        <taxon>Pseudomonadota</taxon>
        <taxon>Gammaproteobacteria</taxon>
        <taxon>Vibrionales</taxon>
        <taxon>Vibrionaceae</taxon>
        <taxon>Vibrio</taxon>
    </lineage>
</organism>
<dbReference type="RefSeq" id="WP_182109626.1">
    <property type="nucleotide sequence ID" value="NZ_JACFYF010000010.1"/>
</dbReference>
<evidence type="ECO:0000256" key="1">
    <source>
        <dbReference type="SAM" id="Phobius"/>
    </source>
</evidence>
<dbReference type="NCBIfam" id="TIGR02532">
    <property type="entry name" value="IV_pilin_GFxxxE"/>
    <property type="match status" value="1"/>
</dbReference>
<feature type="transmembrane region" description="Helical" evidence="1">
    <location>
        <begin position="6"/>
        <end position="28"/>
    </location>
</feature>
<accession>A0A7W2IUQ2</accession>